<evidence type="ECO:0000256" key="1">
    <source>
        <dbReference type="SAM" id="MobiDB-lite"/>
    </source>
</evidence>
<feature type="compositionally biased region" description="Low complexity" evidence="1">
    <location>
        <begin position="208"/>
        <end position="217"/>
    </location>
</feature>
<keyword evidence="2" id="KW-1133">Transmembrane helix</keyword>
<comment type="caution">
    <text evidence="3">The sequence shown here is derived from an EMBL/GenBank/DDBJ whole genome shotgun (WGS) entry which is preliminary data.</text>
</comment>
<gene>
    <name evidence="3" type="ORF">PDIGIT_LOCUS13699</name>
</gene>
<feature type="compositionally biased region" description="Low complexity" evidence="1">
    <location>
        <begin position="328"/>
        <end position="338"/>
    </location>
</feature>
<accession>A0A9W4XW98</accession>
<keyword evidence="2" id="KW-0812">Transmembrane</keyword>
<evidence type="ECO:0000256" key="2">
    <source>
        <dbReference type="SAM" id="Phobius"/>
    </source>
</evidence>
<evidence type="ECO:0000313" key="4">
    <source>
        <dbReference type="Proteomes" id="UP001152607"/>
    </source>
</evidence>
<dbReference type="OrthoDB" id="5985073at2759"/>
<sequence>MSAHRPAYKRKAATLVARQAQTTPASQAQSSFPVPTNRVDLSSAFEGPSTCSQNLLTMLPPPSYQIWINEPVPAANQTIAACYPTEFLTSYTAVMVSEKPSSIVPAMTNFACPKNYCTALASARNYVVCCPSGFQFHPPDSTVDSSRPFYGGTCYSDMTSGSSYPVVRYNTAGDTASTLFPATATDVQAYAHPIDGFAATSPTALGCSPSSKPASSSLQIDTSKDPASSNSASSASSAPFSTVVPPASSGTAPGVIAGAVVGSLLGLAAIVGLIFFALARRRNNGSPPPPPPKHDDSAFGNAGYAHTQQQAVAARHGGNLSEMGADMGSSPSSPQYPGGTFADEKFGGGVYAHRYVGVSELNDGSGVHGGAVEMPAYHPVEMDAGAVKGVGKSEKK</sequence>
<dbReference type="EMBL" id="CAOQHR010000010">
    <property type="protein sequence ID" value="CAI6340521.1"/>
    <property type="molecule type" value="Genomic_DNA"/>
</dbReference>
<evidence type="ECO:0000313" key="3">
    <source>
        <dbReference type="EMBL" id="CAI6340521.1"/>
    </source>
</evidence>
<protein>
    <submittedName>
        <fullName evidence="3">Uncharacterized protein</fullName>
    </submittedName>
</protein>
<keyword evidence="2" id="KW-0472">Membrane</keyword>
<feature type="transmembrane region" description="Helical" evidence="2">
    <location>
        <begin position="255"/>
        <end position="278"/>
    </location>
</feature>
<feature type="compositionally biased region" description="Low complexity" evidence="1">
    <location>
        <begin position="226"/>
        <end position="244"/>
    </location>
</feature>
<dbReference type="AlphaFoldDB" id="A0A9W4XW98"/>
<dbReference type="CDD" id="cd12087">
    <property type="entry name" value="TM_EGFR-like"/>
    <property type="match status" value="1"/>
</dbReference>
<organism evidence="3 4">
    <name type="scientific">Periconia digitata</name>
    <dbReference type="NCBI Taxonomy" id="1303443"/>
    <lineage>
        <taxon>Eukaryota</taxon>
        <taxon>Fungi</taxon>
        <taxon>Dikarya</taxon>
        <taxon>Ascomycota</taxon>
        <taxon>Pezizomycotina</taxon>
        <taxon>Dothideomycetes</taxon>
        <taxon>Pleosporomycetidae</taxon>
        <taxon>Pleosporales</taxon>
        <taxon>Massarineae</taxon>
        <taxon>Periconiaceae</taxon>
        <taxon>Periconia</taxon>
    </lineage>
</organism>
<feature type="region of interest" description="Disordered" evidence="1">
    <location>
        <begin position="208"/>
        <end position="244"/>
    </location>
</feature>
<proteinExistence type="predicted"/>
<feature type="region of interest" description="Disordered" evidence="1">
    <location>
        <begin position="308"/>
        <end position="338"/>
    </location>
</feature>
<keyword evidence="4" id="KW-1185">Reference proteome</keyword>
<reference evidence="3" key="1">
    <citation type="submission" date="2023-01" db="EMBL/GenBank/DDBJ databases">
        <authorList>
            <person name="Van Ghelder C."/>
            <person name="Rancurel C."/>
        </authorList>
    </citation>
    <scope>NUCLEOTIDE SEQUENCE</scope>
    <source>
        <strain evidence="3">CNCM I-4278</strain>
    </source>
</reference>
<name>A0A9W4XW98_9PLEO</name>
<dbReference type="Proteomes" id="UP001152607">
    <property type="component" value="Unassembled WGS sequence"/>
</dbReference>